<dbReference type="PROSITE" id="PS50089">
    <property type="entry name" value="ZF_RING_2"/>
    <property type="match status" value="1"/>
</dbReference>
<comment type="domain">
    <text evidence="12">The WWE domain mediates non-covalent poly(ADP-ribose)-binding.</text>
</comment>
<evidence type="ECO:0000256" key="5">
    <source>
        <dbReference type="ARBA" id="ARBA00022679"/>
    </source>
</evidence>
<dbReference type="GO" id="GO:0005829">
    <property type="term" value="C:cytosol"/>
    <property type="evidence" value="ECO:0007669"/>
    <property type="project" value="UniProtKB-SubCell"/>
</dbReference>
<keyword evidence="9 12" id="KW-0833">Ubl conjugation pathway</keyword>
<dbReference type="FunFam" id="3.30.720.50:FF:000003">
    <property type="entry name" value="E3 ubiquitin-protein ligase RNF146"/>
    <property type="match status" value="1"/>
</dbReference>
<dbReference type="CDD" id="cd16546">
    <property type="entry name" value="RING-HC_RNF146"/>
    <property type="match status" value="1"/>
</dbReference>
<feature type="compositionally biased region" description="Polar residues" evidence="13">
    <location>
        <begin position="1"/>
        <end position="11"/>
    </location>
</feature>
<feature type="region of interest" description="Disordered" evidence="13">
    <location>
        <begin position="250"/>
        <end position="303"/>
    </location>
</feature>
<dbReference type="GO" id="GO:0006511">
    <property type="term" value="P:ubiquitin-dependent protein catabolic process"/>
    <property type="evidence" value="ECO:0007669"/>
    <property type="project" value="UniProtKB-UniRule"/>
</dbReference>
<feature type="compositionally biased region" description="Polar residues" evidence="13">
    <location>
        <begin position="20"/>
        <end position="36"/>
    </location>
</feature>
<evidence type="ECO:0000256" key="8">
    <source>
        <dbReference type="ARBA" id="ARBA00022771"/>
    </source>
</evidence>
<evidence type="ECO:0000256" key="12">
    <source>
        <dbReference type="RuleBase" id="RU367115"/>
    </source>
</evidence>
<evidence type="ECO:0000256" key="4">
    <source>
        <dbReference type="ARBA" id="ARBA00022490"/>
    </source>
</evidence>
<dbReference type="GO" id="GO:0016055">
    <property type="term" value="P:Wnt signaling pathway"/>
    <property type="evidence" value="ECO:0007669"/>
    <property type="project" value="UniProtKB-KW"/>
</dbReference>
<dbReference type="EMBL" id="GDIP01220843">
    <property type="protein sequence ID" value="JAJ02559.1"/>
    <property type="molecule type" value="Transcribed_RNA"/>
</dbReference>
<dbReference type="Pfam" id="PF02825">
    <property type="entry name" value="WWE"/>
    <property type="match status" value="1"/>
</dbReference>
<evidence type="ECO:0000313" key="16">
    <source>
        <dbReference type="EMBL" id="JAJ02559.1"/>
    </source>
</evidence>
<dbReference type="EMBL" id="GDIP01212340">
    <property type="protein sequence ID" value="JAJ11062.1"/>
    <property type="molecule type" value="Transcribed_RNA"/>
</dbReference>
<dbReference type="GO" id="GO:0008270">
    <property type="term" value="F:zinc ion binding"/>
    <property type="evidence" value="ECO:0007669"/>
    <property type="project" value="UniProtKB-UniRule"/>
</dbReference>
<dbReference type="InterPro" id="IPR037197">
    <property type="entry name" value="WWE_dom_sf"/>
</dbReference>
<comment type="subcellular location">
    <subcellularLocation>
        <location evidence="2 12">Cytoplasm</location>
        <location evidence="2 12">Cytosol</location>
    </subcellularLocation>
</comment>
<protein>
    <recommendedName>
        <fullName evidence="12">E3 ubiquitin-protein ligase</fullName>
        <ecNumber evidence="12">2.3.2.27</ecNumber>
    </recommendedName>
</protein>
<dbReference type="GO" id="GO:0016874">
    <property type="term" value="F:ligase activity"/>
    <property type="evidence" value="ECO:0007669"/>
    <property type="project" value="UniProtKB-KW"/>
</dbReference>
<feature type="compositionally biased region" description="Polar residues" evidence="13">
    <location>
        <begin position="282"/>
        <end position="295"/>
    </location>
</feature>
<proteinExistence type="predicted"/>
<dbReference type="InterPro" id="IPR017907">
    <property type="entry name" value="Znf_RING_CS"/>
</dbReference>
<evidence type="ECO:0000256" key="2">
    <source>
        <dbReference type="ARBA" id="ARBA00004514"/>
    </source>
</evidence>
<dbReference type="InterPro" id="IPR013083">
    <property type="entry name" value="Znf_RING/FYVE/PHD"/>
</dbReference>
<comment type="pathway">
    <text evidence="3 12">Protein modification; protein ubiquitination.</text>
</comment>
<comment type="PTM">
    <text evidence="12">Ubiquitinated; autoubiquitinated.</text>
</comment>
<keyword evidence="5 12" id="KW-0808">Transferase</keyword>
<evidence type="ECO:0000256" key="10">
    <source>
        <dbReference type="ARBA" id="ARBA00022833"/>
    </source>
</evidence>
<dbReference type="PROSITE" id="PS50918">
    <property type="entry name" value="WWE"/>
    <property type="match status" value="1"/>
</dbReference>
<dbReference type="InterPro" id="IPR004170">
    <property type="entry name" value="WWE_dom"/>
</dbReference>
<dbReference type="PROSITE" id="PS00518">
    <property type="entry name" value="ZF_RING_1"/>
    <property type="match status" value="1"/>
</dbReference>
<feature type="compositionally biased region" description="Acidic residues" evidence="13">
    <location>
        <begin position="362"/>
        <end position="373"/>
    </location>
</feature>
<dbReference type="InterPro" id="IPR033509">
    <property type="entry name" value="RNF146"/>
</dbReference>
<dbReference type="FunFam" id="3.30.40.10:FF:000204">
    <property type="entry name" value="E3 ubiquitin-protein ligase RNF146"/>
    <property type="match status" value="1"/>
</dbReference>
<feature type="domain" description="RING-type" evidence="14">
    <location>
        <begin position="73"/>
        <end position="111"/>
    </location>
</feature>
<evidence type="ECO:0000256" key="11">
    <source>
        <dbReference type="PROSITE-ProRule" id="PRU00175"/>
    </source>
</evidence>
<feature type="region of interest" description="Disordered" evidence="13">
    <location>
        <begin position="344"/>
        <end position="373"/>
    </location>
</feature>
<reference evidence="17" key="1">
    <citation type="submission" date="2015-10" db="EMBL/GenBank/DDBJ databases">
        <title>Daphnia magna gene sets from two clonal populations assembled and annotated with EvidentialGene.</title>
        <authorList>
            <person name="Gilbert D."/>
            <person name="Podicheti R."/>
            <person name="Orsini L."/>
            <person name="Colbourne J."/>
            <person name="Pfrender M."/>
        </authorList>
    </citation>
    <scope>NUCLEOTIDE SEQUENCE</scope>
</reference>
<keyword evidence="6" id="KW-0879">Wnt signaling pathway</keyword>
<dbReference type="AlphaFoldDB" id="A0A0P4ZN67"/>
<evidence type="ECO:0000259" key="15">
    <source>
        <dbReference type="PROSITE" id="PS50918"/>
    </source>
</evidence>
<name>A0A0P4ZN67_9CRUS</name>
<reference evidence="17" key="2">
    <citation type="submission" date="2015-10" db="EMBL/GenBank/DDBJ databases">
        <authorList>
            <person name="Gilbert D.G."/>
        </authorList>
    </citation>
    <scope>NUCLEOTIDE SEQUENCE</scope>
</reference>
<dbReference type="PANTHER" id="PTHR13417">
    <property type="entry name" value="E3 UBIQUITIN-PROTEIN LIGASE RNF146"/>
    <property type="match status" value="1"/>
</dbReference>
<dbReference type="InterPro" id="IPR001841">
    <property type="entry name" value="Znf_RING"/>
</dbReference>
<dbReference type="InterPro" id="IPR044110">
    <property type="entry name" value="RING-HC_RNF146"/>
</dbReference>
<dbReference type="GO" id="GO:0051865">
    <property type="term" value="P:protein autoubiquitination"/>
    <property type="evidence" value="ECO:0007669"/>
    <property type="project" value="UniProtKB-UniRule"/>
</dbReference>
<dbReference type="SMART" id="SM00184">
    <property type="entry name" value="RING"/>
    <property type="match status" value="1"/>
</dbReference>
<keyword evidence="7 12" id="KW-0479">Metal-binding</keyword>
<evidence type="ECO:0000256" key="1">
    <source>
        <dbReference type="ARBA" id="ARBA00000900"/>
    </source>
</evidence>
<dbReference type="UniPathway" id="UPA00143"/>
<keyword evidence="10 12" id="KW-0862">Zinc</keyword>
<accession>A0A0P4ZN67</accession>
<evidence type="ECO:0000256" key="13">
    <source>
        <dbReference type="SAM" id="MobiDB-lite"/>
    </source>
</evidence>
<dbReference type="GO" id="GO:0061630">
    <property type="term" value="F:ubiquitin protein ligase activity"/>
    <property type="evidence" value="ECO:0007669"/>
    <property type="project" value="UniProtKB-UniRule"/>
</dbReference>
<dbReference type="PANTHER" id="PTHR13417:SF2">
    <property type="entry name" value="E3 UBIQUITIN-PROTEIN LIGASE RNF146"/>
    <property type="match status" value="1"/>
</dbReference>
<organism evidence="17">
    <name type="scientific">Daphnia magna</name>
    <dbReference type="NCBI Taxonomy" id="35525"/>
    <lineage>
        <taxon>Eukaryota</taxon>
        <taxon>Metazoa</taxon>
        <taxon>Ecdysozoa</taxon>
        <taxon>Arthropoda</taxon>
        <taxon>Crustacea</taxon>
        <taxon>Branchiopoda</taxon>
        <taxon>Diplostraca</taxon>
        <taxon>Cladocera</taxon>
        <taxon>Anomopoda</taxon>
        <taxon>Daphniidae</taxon>
        <taxon>Daphnia</taxon>
    </lineage>
</organism>
<keyword evidence="8 11" id="KW-0863">Zinc-finger</keyword>
<comment type="catalytic activity">
    <reaction evidence="1 12">
        <text>S-ubiquitinyl-[E2 ubiquitin-conjugating enzyme]-L-cysteine + [acceptor protein]-L-lysine = [E2 ubiquitin-conjugating enzyme]-L-cysteine + N(6)-ubiquitinyl-[acceptor protein]-L-lysine.</text>
        <dbReference type="EC" id="2.3.2.27"/>
    </reaction>
</comment>
<sequence length="373" mass="42266">MSETDTASGDQYSRIHRISSRATSENASLQNSQEDLSNNPIATSLKLTECSASGKAEDFSLDKGDNSSTVIECAVCLQTCIHPVKLPCSHIFCYLCVKGVAFQSKRCAMCRQEIPADFLIHPQLLDRTQLEKESTLEDGYQWFYEGRNGWWAYDERTSFEMECAYKRSQRICELLIAGFLYMIDFDQMFQSRKTEPSRRRRIKRDLASIPKKGIAGLRLEQSDESENGPSASLDLLSVAASRAALISNCLSPSQTPQAPSNTPQTPQTPQTPRSPPSPAPESISNQEAITETLSNESRWQERERRRLRRAVEEIERLRLHDGDRFTPPLPRLDNMVIYYNMDEEGNGLHDHTQDDLWPSEDSSSDDEEEVIIS</sequence>
<dbReference type="EMBL" id="GDIP01200948">
    <property type="protein sequence ID" value="JAJ22454.1"/>
    <property type="molecule type" value="Transcribed_RNA"/>
</dbReference>
<dbReference type="EC" id="2.3.2.27" evidence="12"/>
<evidence type="ECO:0000256" key="3">
    <source>
        <dbReference type="ARBA" id="ARBA00004906"/>
    </source>
</evidence>
<dbReference type="GO" id="GO:0005634">
    <property type="term" value="C:nucleus"/>
    <property type="evidence" value="ECO:0007669"/>
    <property type="project" value="TreeGrafter"/>
</dbReference>
<feature type="compositionally biased region" description="Low complexity" evidence="13">
    <location>
        <begin position="250"/>
        <end position="271"/>
    </location>
</feature>
<dbReference type="OrthoDB" id="10065815at2759"/>
<dbReference type="Pfam" id="PF13920">
    <property type="entry name" value="zf-C3HC4_3"/>
    <property type="match status" value="1"/>
</dbReference>
<evidence type="ECO:0000259" key="14">
    <source>
        <dbReference type="PROSITE" id="PS50089"/>
    </source>
</evidence>
<keyword evidence="4 12" id="KW-0963">Cytoplasm</keyword>
<evidence type="ECO:0000313" key="17">
    <source>
        <dbReference type="EMBL" id="JAJ11062.1"/>
    </source>
</evidence>
<dbReference type="SUPFAM" id="SSF57850">
    <property type="entry name" value="RING/U-box"/>
    <property type="match status" value="1"/>
</dbReference>
<evidence type="ECO:0000256" key="6">
    <source>
        <dbReference type="ARBA" id="ARBA00022687"/>
    </source>
</evidence>
<feature type="region of interest" description="Disordered" evidence="13">
    <location>
        <begin position="1"/>
        <end position="36"/>
    </location>
</feature>
<comment type="function">
    <text evidence="12">E3 ubiquitin-protein ligase that specifically binds poly-ADP-ribosylated proteins and mediates their ubiquitination and subsequent degradation.</text>
</comment>
<evidence type="ECO:0000256" key="9">
    <source>
        <dbReference type="ARBA" id="ARBA00022786"/>
    </source>
</evidence>
<keyword evidence="16" id="KW-0436">Ligase</keyword>
<dbReference type="GO" id="GO:0072572">
    <property type="term" value="F:poly-ADP-D-ribose binding"/>
    <property type="evidence" value="ECO:0007669"/>
    <property type="project" value="UniProtKB-UniRule"/>
</dbReference>
<dbReference type="InterPro" id="IPR018123">
    <property type="entry name" value="WWE-dom_subgr"/>
</dbReference>
<dbReference type="SMART" id="SM00678">
    <property type="entry name" value="WWE"/>
    <property type="match status" value="1"/>
</dbReference>
<evidence type="ECO:0000256" key="7">
    <source>
        <dbReference type="ARBA" id="ARBA00022723"/>
    </source>
</evidence>
<feature type="domain" description="WWE" evidence="15">
    <location>
        <begin position="128"/>
        <end position="204"/>
    </location>
</feature>
<dbReference type="Gene3D" id="3.30.40.10">
    <property type="entry name" value="Zinc/RING finger domain, C3HC4 (zinc finger)"/>
    <property type="match status" value="1"/>
</dbReference>
<dbReference type="SUPFAM" id="SSF117839">
    <property type="entry name" value="WWE domain"/>
    <property type="match status" value="1"/>
</dbReference>
<dbReference type="Gene3D" id="3.30.720.50">
    <property type="match status" value="1"/>
</dbReference>